<protein>
    <submittedName>
        <fullName evidence="2">Uncharacterized protein</fullName>
    </submittedName>
</protein>
<comment type="caution">
    <text evidence="2">The sequence shown here is derived from an EMBL/GenBank/DDBJ whole genome shotgun (WGS) entry which is preliminary data.</text>
</comment>
<sequence length="155" mass="17788">MGKFNAQHASRLGIGTKEAFLYRFARGPIMFHHHPSYSQHHPSSPDINKHLFCKESSQAAPTKIEVMLQEIIYSKYKRERSPTPNLPPFYCNAITRRSTIAKSMRTMKKKKESMRNNLNDEDEEQSIDINASPKQSKDTPSPRPSFLTTTTKSSF</sequence>
<accession>A0A6D2JKX5</accession>
<keyword evidence="3" id="KW-1185">Reference proteome</keyword>
<feature type="compositionally biased region" description="Polar residues" evidence="1">
    <location>
        <begin position="146"/>
        <end position="155"/>
    </location>
</feature>
<reference evidence="2" key="1">
    <citation type="submission" date="2020-01" db="EMBL/GenBank/DDBJ databases">
        <authorList>
            <person name="Mishra B."/>
        </authorList>
    </citation>
    <scope>NUCLEOTIDE SEQUENCE [LARGE SCALE GENOMIC DNA]</scope>
</reference>
<dbReference type="EMBL" id="CACVBM020001229">
    <property type="protein sequence ID" value="CAA7040395.1"/>
    <property type="molecule type" value="Genomic_DNA"/>
</dbReference>
<gene>
    <name evidence="2" type="ORF">MERR_LOCUS27630</name>
</gene>
<dbReference type="Proteomes" id="UP000467841">
    <property type="component" value="Unassembled WGS sequence"/>
</dbReference>
<dbReference type="AlphaFoldDB" id="A0A6D2JKX5"/>
<evidence type="ECO:0000256" key="1">
    <source>
        <dbReference type="SAM" id="MobiDB-lite"/>
    </source>
</evidence>
<evidence type="ECO:0000313" key="2">
    <source>
        <dbReference type="EMBL" id="CAA7040395.1"/>
    </source>
</evidence>
<name>A0A6D2JKX5_9BRAS</name>
<evidence type="ECO:0000313" key="3">
    <source>
        <dbReference type="Proteomes" id="UP000467841"/>
    </source>
</evidence>
<organism evidence="2 3">
    <name type="scientific">Microthlaspi erraticum</name>
    <dbReference type="NCBI Taxonomy" id="1685480"/>
    <lineage>
        <taxon>Eukaryota</taxon>
        <taxon>Viridiplantae</taxon>
        <taxon>Streptophyta</taxon>
        <taxon>Embryophyta</taxon>
        <taxon>Tracheophyta</taxon>
        <taxon>Spermatophyta</taxon>
        <taxon>Magnoliopsida</taxon>
        <taxon>eudicotyledons</taxon>
        <taxon>Gunneridae</taxon>
        <taxon>Pentapetalae</taxon>
        <taxon>rosids</taxon>
        <taxon>malvids</taxon>
        <taxon>Brassicales</taxon>
        <taxon>Brassicaceae</taxon>
        <taxon>Coluteocarpeae</taxon>
        <taxon>Microthlaspi</taxon>
    </lineage>
</organism>
<proteinExistence type="predicted"/>
<feature type="region of interest" description="Disordered" evidence="1">
    <location>
        <begin position="104"/>
        <end position="155"/>
    </location>
</feature>